<reference evidence="3 4" key="1">
    <citation type="journal article" date="2023" name="Int. J. Syst. Evol. Microbiol.">
        <title>Streptococcus sciuri sp. nov., Staphylococcus marylandisciuri sp. nov. and Staphylococcus americanisciuri sp. nov., isolated from faeces of eastern grey squirrel (Sciurus carolinensis).</title>
        <authorList>
            <person name="Volokhov D.V."/>
            <person name="Zagorodnyaya T.A."/>
            <person name="Furtak V.A."/>
            <person name="Nattanmai G."/>
            <person name="Randall L."/>
            <person name="Jose S."/>
            <person name="Gao Y."/>
            <person name="Eisenberg T."/>
            <person name="Delmonte P."/>
            <person name="Blom J."/>
            <person name="Mitchell K.K."/>
        </authorList>
    </citation>
    <scope>NUCLEOTIDE SEQUENCE [LARGE SCALE GENOMIC DNA]</scope>
    <source>
        <strain evidence="3 4">GRT3</strain>
    </source>
</reference>
<dbReference type="Pfam" id="PF00994">
    <property type="entry name" value="MoCF_biosynth"/>
    <property type="match status" value="1"/>
</dbReference>
<dbReference type="HAMAP" id="MF_00226_B">
    <property type="entry name" value="CinA_B"/>
    <property type="match status" value="1"/>
</dbReference>
<dbReference type="PIRSF" id="PIRSF006728">
    <property type="entry name" value="CinA"/>
    <property type="match status" value="1"/>
</dbReference>
<dbReference type="InterPro" id="IPR041424">
    <property type="entry name" value="CinA_KH"/>
</dbReference>
<dbReference type="Gene3D" id="3.30.70.2860">
    <property type="match status" value="1"/>
</dbReference>
<gene>
    <name evidence="1" type="primary">cinA</name>
    <name evidence="3" type="ORF">NXS11_05330</name>
</gene>
<name>A0ABT2F347_9STAP</name>
<comment type="caution">
    <text evidence="3">The sequence shown here is derived from an EMBL/GenBank/DDBJ whole genome shotgun (WGS) entry which is preliminary data.</text>
</comment>
<dbReference type="CDD" id="cd00885">
    <property type="entry name" value="cinA"/>
    <property type="match status" value="1"/>
</dbReference>
<evidence type="ECO:0000256" key="1">
    <source>
        <dbReference type="HAMAP-Rule" id="MF_00226"/>
    </source>
</evidence>
<dbReference type="NCBIfam" id="TIGR00200">
    <property type="entry name" value="cinA_nterm"/>
    <property type="match status" value="1"/>
</dbReference>
<dbReference type="SUPFAM" id="SSF53218">
    <property type="entry name" value="Molybdenum cofactor biosynthesis proteins"/>
    <property type="match status" value="1"/>
</dbReference>
<feature type="domain" description="MoaB/Mog" evidence="2">
    <location>
        <begin position="4"/>
        <end position="171"/>
    </location>
</feature>
<dbReference type="Pfam" id="PF18146">
    <property type="entry name" value="CinA_KH"/>
    <property type="match status" value="1"/>
</dbReference>
<dbReference type="EMBL" id="JANUXY010000004">
    <property type="protein sequence ID" value="MCS4486315.1"/>
    <property type="molecule type" value="Genomic_DNA"/>
</dbReference>
<evidence type="ECO:0000313" key="4">
    <source>
        <dbReference type="Proteomes" id="UP001205609"/>
    </source>
</evidence>
<dbReference type="PANTHER" id="PTHR13939">
    <property type="entry name" value="NICOTINAMIDE-NUCLEOTIDE AMIDOHYDROLASE PNCC"/>
    <property type="match status" value="1"/>
</dbReference>
<organism evidence="3 4">
    <name type="scientific">Staphylococcus americanisciuri</name>
    <dbReference type="NCBI Taxonomy" id="2973940"/>
    <lineage>
        <taxon>Bacteria</taxon>
        <taxon>Bacillati</taxon>
        <taxon>Bacillota</taxon>
        <taxon>Bacilli</taxon>
        <taxon>Bacillales</taxon>
        <taxon>Staphylococcaceae</taxon>
        <taxon>Staphylococcus</taxon>
    </lineage>
</organism>
<dbReference type="PANTHER" id="PTHR13939:SF0">
    <property type="entry name" value="NMN AMIDOHYDROLASE-LIKE PROTEIN YFAY"/>
    <property type="match status" value="1"/>
</dbReference>
<dbReference type="SMART" id="SM00852">
    <property type="entry name" value="MoCF_biosynth"/>
    <property type="match status" value="1"/>
</dbReference>
<dbReference type="InterPro" id="IPR036425">
    <property type="entry name" value="MoaB/Mog-like_dom_sf"/>
</dbReference>
<proteinExistence type="inferred from homology"/>
<dbReference type="InterPro" id="IPR008135">
    <property type="entry name" value="Competence-induced_CinA"/>
</dbReference>
<dbReference type="InterPro" id="IPR001453">
    <property type="entry name" value="MoaB/Mog_dom"/>
</dbReference>
<keyword evidence="4" id="KW-1185">Reference proteome</keyword>
<dbReference type="Proteomes" id="UP001205609">
    <property type="component" value="Unassembled WGS sequence"/>
</dbReference>
<dbReference type="NCBIfam" id="TIGR00177">
    <property type="entry name" value="molyb_syn"/>
    <property type="match status" value="1"/>
</dbReference>
<accession>A0ABT2F347</accession>
<comment type="similarity">
    <text evidence="1">Belongs to the CinA family.</text>
</comment>
<dbReference type="InterPro" id="IPR050101">
    <property type="entry name" value="CinA"/>
</dbReference>
<evidence type="ECO:0000259" key="2">
    <source>
        <dbReference type="SMART" id="SM00852"/>
    </source>
</evidence>
<dbReference type="Gene3D" id="3.40.980.10">
    <property type="entry name" value="MoaB/Mog-like domain"/>
    <property type="match status" value="1"/>
</dbReference>
<protein>
    <recommendedName>
        <fullName evidence="1">Putative competence-damage inducible protein</fullName>
    </recommendedName>
</protein>
<dbReference type="RefSeq" id="WP_259199604.1">
    <property type="nucleotide sequence ID" value="NZ_JANUXY010000004.1"/>
</dbReference>
<evidence type="ECO:0000313" key="3">
    <source>
        <dbReference type="EMBL" id="MCS4486315.1"/>
    </source>
</evidence>
<sequence>MQVCIIAVGSELLLGQIANTNAQYLSRVFNEAGHHVLEHVVVGDNPERLARVTKRALKQYDALIFTGGLGPTKDDLTKQTVAQVMGKELVMDTAALSYIESYFKAQDKVMTPNNRQQALVIEGAHVLANHVGMAPGMYAVYQDTHVVMLPGPPSEMRPMVDNELMPLFAQSNETIFSEVLRFCGIGESQVETELMDLIEAQTNPTIAPLAGKHEVTIRLTASGKNIEKCQSLIAPIKAQILERLGYFYYGSDEMTPEAAVMTQQQASVAVYDAVTDGLLHARLKAADRHHVLKGYMLHHESFIQQAATVEENLQLSAMFVQSLYETEQAISLLVQNQTVYIGLLNGDDFSIRSFKMPSQRNLLRDRSQNYVCIEWLNWLNEGVKK</sequence>